<name>A0A1R1X8J9_9FUNG</name>
<evidence type="ECO:0000313" key="1">
    <source>
        <dbReference type="EMBL" id="OMJ10964.1"/>
    </source>
</evidence>
<accession>A0A1R1X8J9</accession>
<comment type="caution">
    <text evidence="1">The sequence shown here is derived from an EMBL/GenBank/DDBJ whole genome shotgun (WGS) entry which is preliminary data.</text>
</comment>
<sequence length="66" mass="7681">MLFEEFLVAPIAVPLGIGDSGSRRIKLDNEWSYLSMKYPIAIVNASSWERIQCHLFLLDHVRIYWA</sequence>
<gene>
    <name evidence="1" type="ORF">AYI70_g9999</name>
</gene>
<organism evidence="1 2">
    <name type="scientific">Smittium culicis</name>
    <dbReference type="NCBI Taxonomy" id="133412"/>
    <lineage>
        <taxon>Eukaryota</taxon>
        <taxon>Fungi</taxon>
        <taxon>Fungi incertae sedis</taxon>
        <taxon>Zoopagomycota</taxon>
        <taxon>Kickxellomycotina</taxon>
        <taxon>Harpellomycetes</taxon>
        <taxon>Harpellales</taxon>
        <taxon>Legeriomycetaceae</taxon>
        <taxon>Smittium</taxon>
    </lineage>
</organism>
<dbReference type="EMBL" id="LSSN01004765">
    <property type="protein sequence ID" value="OMJ10964.1"/>
    <property type="molecule type" value="Genomic_DNA"/>
</dbReference>
<keyword evidence="2" id="KW-1185">Reference proteome</keyword>
<protein>
    <submittedName>
        <fullName evidence="1">Uncharacterized protein</fullName>
    </submittedName>
</protein>
<dbReference type="Proteomes" id="UP000187283">
    <property type="component" value="Unassembled WGS sequence"/>
</dbReference>
<proteinExistence type="predicted"/>
<reference evidence="1 2" key="1">
    <citation type="submission" date="2017-01" db="EMBL/GenBank/DDBJ databases">
        <authorList>
            <person name="Mah S.A."/>
            <person name="Swanson W.J."/>
            <person name="Moy G.W."/>
            <person name="Vacquier V.D."/>
        </authorList>
    </citation>
    <scope>NUCLEOTIDE SEQUENCE [LARGE SCALE GENOMIC DNA]</scope>
    <source>
        <strain evidence="1 2">GSMNP</strain>
    </source>
</reference>
<dbReference type="AlphaFoldDB" id="A0A1R1X8J9"/>
<evidence type="ECO:0000313" key="2">
    <source>
        <dbReference type="Proteomes" id="UP000187283"/>
    </source>
</evidence>